<dbReference type="EMBL" id="JAUHHV010000008">
    <property type="protein sequence ID" value="KAK1416396.1"/>
    <property type="molecule type" value="Genomic_DNA"/>
</dbReference>
<reference evidence="8" key="1">
    <citation type="journal article" date="2023" name="bioRxiv">
        <title>Improved chromosome-level genome assembly for marigold (Tagetes erecta).</title>
        <authorList>
            <person name="Jiang F."/>
            <person name="Yuan L."/>
            <person name="Wang S."/>
            <person name="Wang H."/>
            <person name="Xu D."/>
            <person name="Wang A."/>
            <person name="Fan W."/>
        </authorList>
    </citation>
    <scope>NUCLEOTIDE SEQUENCE</scope>
    <source>
        <strain evidence="8">WSJ</strain>
        <tissue evidence="8">Leaf</tissue>
    </source>
</reference>
<feature type="domain" description="Bulb-type lectin" evidence="6">
    <location>
        <begin position="30"/>
        <end position="159"/>
    </location>
</feature>
<dbReference type="Pfam" id="PF01453">
    <property type="entry name" value="B_lectin"/>
    <property type="match status" value="1"/>
</dbReference>
<dbReference type="SUPFAM" id="SSF51110">
    <property type="entry name" value="alpha-D-mannose-specific plant lectins"/>
    <property type="match status" value="1"/>
</dbReference>
<keyword evidence="2" id="KW-1015">Disulfide bond</keyword>
<comment type="caution">
    <text evidence="8">The sequence shown here is derived from an EMBL/GenBank/DDBJ whole genome shotgun (WGS) entry which is preliminary data.</text>
</comment>
<keyword evidence="4" id="KW-0472">Membrane</keyword>
<accession>A0AAD8K8E3</accession>
<dbReference type="InterPro" id="IPR001480">
    <property type="entry name" value="Bulb-type_lectin_dom"/>
</dbReference>
<keyword evidence="9" id="KW-1185">Reference proteome</keyword>
<feature type="chain" id="PRO_5041933692" description="Bulb-type lectin domain-containing protein" evidence="5">
    <location>
        <begin position="23"/>
        <end position="505"/>
    </location>
</feature>
<evidence type="ECO:0008006" key="10">
    <source>
        <dbReference type="Google" id="ProtNLM"/>
    </source>
</evidence>
<dbReference type="CDD" id="cd00028">
    <property type="entry name" value="B_lectin"/>
    <property type="match status" value="1"/>
</dbReference>
<dbReference type="Proteomes" id="UP001229421">
    <property type="component" value="Unassembled WGS sequence"/>
</dbReference>
<keyword evidence="4" id="KW-1133">Transmembrane helix</keyword>
<dbReference type="CDD" id="cd01098">
    <property type="entry name" value="PAN_AP_plant"/>
    <property type="match status" value="1"/>
</dbReference>
<feature type="domain" description="Apple" evidence="7">
    <location>
        <begin position="345"/>
        <end position="424"/>
    </location>
</feature>
<dbReference type="GO" id="GO:0048544">
    <property type="term" value="P:recognition of pollen"/>
    <property type="evidence" value="ECO:0007669"/>
    <property type="project" value="InterPro"/>
</dbReference>
<dbReference type="Pfam" id="PF00954">
    <property type="entry name" value="S_locus_glycop"/>
    <property type="match status" value="1"/>
</dbReference>
<evidence type="ECO:0000256" key="4">
    <source>
        <dbReference type="SAM" id="Phobius"/>
    </source>
</evidence>
<dbReference type="InterPro" id="IPR000858">
    <property type="entry name" value="S_locus_glycoprot_dom"/>
</dbReference>
<evidence type="ECO:0000256" key="1">
    <source>
        <dbReference type="ARBA" id="ARBA00022729"/>
    </source>
</evidence>
<evidence type="ECO:0000256" key="3">
    <source>
        <dbReference type="ARBA" id="ARBA00023180"/>
    </source>
</evidence>
<keyword evidence="1 5" id="KW-0732">Signal</keyword>
<dbReference type="Gene3D" id="2.90.10.10">
    <property type="entry name" value="Bulb-type lectin domain"/>
    <property type="match status" value="1"/>
</dbReference>
<keyword evidence="4" id="KW-0812">Transmembrane</keyword>
<organism evidence="8 9">
    <name type="scientific">Tagetes erecta</name>
    <name type="common">African marigold</name>
    <dbReference type="NCBI Taxonomy" id="13708"/>
    <lineage>
        <taxon>Eukaryota</taxon>
        <taxon>Viridiplantae</taxon>
        <taxon>Streptophyta</taxon>
        <taxon>Embryophyta</taxon>
        <taxon>Tracheophyta</taxon>
        <taxon>Spermatophyta</taxon>
        <taxon>Magnoliopsida</taxon>
        <taxon>eudicotyledons</taxon>
        <taxon>Gunneridae</taxon>
        <taxon>Pentapetalae</taxon>
        <taxon>asterids</taxon>
        <taxon>campanulids</taxon>
        <taxon>Asterales</taxon>
        <taxon>Asteraceae</taxon>
        <taxon>Asteroideae</taxon>
        <taxon>Heliantheae alliance</taxon>
        <taxon>Tageteae</taxon>
        <taxon>Tagetes</taxon>
    </lineage>
</organism>
<dbReference type="InterPro" id="IPR051343">
    <property type="entry name" value="G-type_lectin_kinases/EP1-like"/>
</dbReference>
<feature type="transmembrane region" description="Helical" evidence="4">
    <location>
        <begin position="462"/>
        <end position="485"/>
    </location>
</feature>
<evidence type="ECO:0000313" key="8">
    <source>
        <dbReference type="EMBL" id="KAK1416396.1"/>
    </source>
</evidence>
<dbReference type="InterPro" id="IPR003609">
    <property type="entry name" value="Pan_app"/>
</dbReference>
<evidence type="ECO:0000256" key="2">
    <source>
        <dbReference type="ARBA" id="ARBA00023157"/>
    </source>
</evidence>
<name>A0AAD8K8E3_TARER</name>
<feature type="signal peptide" evidence="5">
    <location>
        <begin position="1"/>
        <end position="22"/>
    </location>
</feature>
<evidence type="ECO:0000256" key="5">
    <source>
        <dbReference type="SAM" id="SignalP"/>
    </source>
</evidence>
<dbReference type="PROSITE" id="PS50927">
    <property type="entry name" value="BULB_LECTIN"/>
    <property type="match status" value="1"/>
</dbReference>
<dbReference type="FunFam" id="2.90.10.30:FF:000003">
    <property type="entry name" value="Os04g0303100 protein"/>
    <property type="match status" value="1"/>
</dbReference>
<protein>
    <recommendedName>
        <fullName evidence="10">Bulb-type lectin domain-containing protein</fullName>
    </recommendedName>
</protein>
<keyword evidence="3" id="KW-0325">Glycoprotein</keyword>
<evidence type="ECO:0000259" key="6">
    <source>
        <dbReference type="PROSITE" id="PS50927"/>
    </source>
</evidence>
<dbReference type="SMART" id="SM00108">
    <property type="entry name" value="B_lectin"/>
    <property type="match status" value="1"/>
</dbReference>
<dbReference type="InterPro" id="IPR036426">
    <property type="entry name" value="Bulb-type_lectin_dom_sf"/>
</dbReference>
<evidence type="ECO:0000313" key="9">
    <source>
        <dbReference type="Proteomes" id="UP001229421"/>
    </source>
</evidence>
<dbReference type="PANTHER" id="PTHR47976">
    <property type="entry name" value="G-TYPE LECTIN S-RECEPTOR-LIKE SERINE/THREONINE-PROTEIN KINASE SD2-5"/>
    <property type="match status" value="1"/>
</dbReference>
<gene>
    <name evidence="8" type="ORF">QVD17_32187</name>
</gene>
<dbReference type="PANTHER" id="PTHR47976:SF30">
    <property type="entry name" value="RECEPTOR-LIKE SERINE_THREONINE-PROTEIN KINASE"/>
    <property type="match status" value="1"/>
</dbReference>
<evidence type="ECO:0000259" key="7">
    <source>
        <dbReference type="PROSITE" id="PS50948"/>
    </source>
</evidence>
<dbReference type="AlphaFoldDB" id="A0AAD8K8E3"/>
<dbReference type="PROSITE" id="PS50948">
    <property type="entry name" value="PAN"/>
    <property type="match status" value="1"/>
</dbReference>
<dbReference type="Pfam" id="PF08276">
    <property type="entry name" value="PAN_2"/>
    <property type="match status" value="1"/>
</dbReference>
<proteinExistence type="predicted"/>
<sequence length="505" mass="56270">MLAFFLIIILSCNSLTPQELSAIFPHTANHSTTWAKDYYNTPEIIPILFRGTNVAQFAFGFTSEGGNVFYLLSIIIVGPSADIYDEYDVVWSANRNHPVKENAIVNFTAAGDLVLKDKDGNTVWTTNTAGKSVVGMNLTDNGNLVLFDDHDTVVWQSFDHPTDTLLPGQILSQGQKLKASVSSENSSESLYYVQVTEDGLVCYVESNPPQEYFSVSRYNHSAIKGRRYIKFLIGSLSLFIDSSEQGDQLDTLITTISSSSAQYIQLTPDGELQASAWESKSEKWATSVDILGNFVDKCSYPLFCGRNAICSANDQQCSCPEIEYFKPVKDHQPKQGCYEITPINCSYTKDQDFITLEHTAYFVSTPDMVGVNVTTCKQACLKNCSCKAAFFWYDLNASDGECLLMSELFTMQMNGYTPYIYNTAYLKIQNITSPSLNALPPLPHQAPTVVPRNRVSHQAARVVGSTIGSFVLLLVALIGFIKYVVYKRKREATMEDEYLDQVERA</sequence>